<dbReference type="InterPro" id="IPR000073">
    <property type="entry name" value="AB_hydrolase_1"/>
</dbReference>
<dbReference type="PANTHER" id="PTHR43798">
    <property type="entry name" value="MONOACYLGLYCEROL LIPASE"/>
    <property type="match status" value="1"/>
</dbReference>
<reference evidence="2 3" key="1">
    <citation type="submission" date="2021-03" db="EMBL/GenBank/DDBJ databases">
        <title>Sequencing the genomes of 1000 actinobacteria strains.</title>
        <authorList>
            <person name="Klenk H.-P."/>
        </authorList>
    </citation>
    <scope>NUCLEOTIDE SEQUENCE [LARGE SCALE GENOMIC DNA]</scope>
    <source>
        <strain evidence="2 3">DSM 45516</strain>
    </source>
</reference>
<dbReference type="Gene3D" id="3.40.50.1820">
    <property type="entry name" value="alpha/beta hydrolase"/>
    <property type="match status" value="1"/>
</dbReference>
<dbReference type="PRINTS" id="PR00412">
    <property type="entry name" value="EPOXHYDRLASE"/>
</dbReference>
<dbReference type="InterPro" id="IPR000639">
    <property type="entry name" value="Epox_hydrolase-like"/>
</dbReference>
<sequence length="258" mass="27856">MSTVNVYRFGPATGPVVLALHGLTGHGRRWAALAEEHLADVRIVAPDLRGHGRSTALPPWDFETIVADMVALLATETTEPVLVVGHSFGGATGLHLAHRHPELVRGLVLLDPAIAIEPGLLHDIAVRGLTHPDYADVDQARQDKLASAWHDVESQVLEAELAEHLVPTADGRVAWRLSLPAVTSYWGQLARDFVLPSADLPTVLVQAMKVQPPFVTPAFRAALAAHLGPRLTVHEFDCDHMVPQARPAETAELIRAAL</sequence>
<proteinExistence type="predicted"/>
<evidence type="ECO:0000313" key="2">
    <source>
        <dbReference type="EMBL" id="MBP2189497.1"/>
    </source>
</evidence>
<evidence type="ECO:0000313" key="3">
    <source>
        <dbReference type="Proteomes" id="UP001519325"/>
    </source>
</evidence>
<dbReference type="PRINTS" id="PR00111">
    <property type="entry name" value="ABHYDROLASE"/>
</dbReference>
<dbReference type="InterPro" id="IPR029058">
    <property type="entry name" value="AB_hydrolase_fold"/>
</dbReference>
<dbReference type="EMBL" id="JAGGMR010000001">
    <property type="protein sequence ID" value="MBP2189497.1"/>
    <property type="molecule type" value="Genomic_DNA"/>
</dbReference>
<dbReference type="GO" id="GO:0016787">
    <property type="term" value="F:hydrolase activity"/>
    <property type="evidence" value="ECO:0007669"/>
    <property type="project" value="UniProtKB-KW"/>
</dbReference>
<dbReference type="Pfam" id="PF00561">
    <property type="entry name" value="Abhydrolase_1"/>
    <property type="match status" value="1"/>
</dbReference>
<organism evidence="2 3">
    <name type="scientific">Nocardia goodfellowii</name>
    <dbReference type="NCBI Taxonomy" id="882446"/>
    <lineage>
        <taxon>Bacteria</taxon>
        <taxon>Bacillati</taxon>
        <taxon>Actinomycetota</taxon>
        <taxon>Actinomycetes</taxon>
        <taxon>Mycobacteriales</taxon>
        <taxon>Nocardiaceae</taxon>
        <taxon>Nocardia</taxon>
    </lineage>
</organism>
<dbReference type="EC" id="3.1.1.-" evidence="2"/>
<dbReference type="InterPro" id="IPR050266">
    <property type="entry name" value="AB_hydrolase_sf"/>
</dbReference>
<accession>A0ABS4QCS6</accession>
<dbReference type="SUPFAM" id="SSF53474">
    <property type="entry name" value="alpha/beta-Hydrolases"/>
    <property type="match status" value="1"/>
</dbReference>
<keyword evidence="2" id="KW-0378">Hydrolase</keyword>
<evidence type="ECO:0000259" key="1">
    <source>
        <dbReference type="Pfam" id="PF00561"/>
    </source>
</evidence>
<name>A0ABS4QCS6_9NOCA</name>
<feature type="domain" description="AB hydrolase-1" evidence="1">
    <location>
        <begin position="15"/>
        <end position="124"/>
    </location>
</feature>
<gene>
    <name evidence="2" type="ORF">BJ987_002398</name>
</gene>
<protein>
    <submittedName>
        <fullName evidence="2">Lipase</fullName>
        <ecNumber evidence="2">3.1.1.-</ecNumber>
    </submittedName>
</protein>
<comment type="caution">
    <text evidence="2">The sequence shown here is derived from an EMBL/GenBank/DDBJ whole genome shotgun (WGS) entry which is preliminary data.</text>
</comment>
<dbReference type="Proteomes" id="UP001519325">
    <property type="component" value="Unassembled WGS sequence"/>
</dbReference>
<keyword evidence="3" id="KW-1185">Reference proteome</keyword>
<dbReference type="PANTHER" id="PTHR43798:SF33">
    <property type="entry name" value="HYDROLASE, PUTATIVE (AFU_ORTHOLOGUE AFUA_2G14860)-RELATED"/>
    <property type="match status" value="1"/>
</dbReference>